<dbReference type="CDD" id="cd01347">
    <property type="entry name" value="ligand_gated_channel"/>
    <property type="match status" value="1"/>
</dbReference>
<evidence type="ECO:0000256" key="1">
    <source>
        <dbReference type="ARBA" id="ARBA00004571"/>
    </source>
</evidence>
<dbReference type="PANTHER" id="PTHR30069">
    <property type="entry name" value="TONB-DEPENDENT OUTER MEMBRANE RECEPTOR"/>
    <property type="match status" value="1"/>
</dbReference>
<keyword evidence="6" id="KW-0406">Ion transport</keyword>
<dbReference type="OrthoDB" id="9764669at2"/>
<evidence type="ECO:0000256" key="12">
    <source>
        <dbReference type="SAM" id="SignalP"/>
    </source>
</evidence>
<feature type="signal peptide" evidence="12">
    <location>
        <begin position="1"/>
        <end position="25"/>
    </location>
</feature>
<evidence type="ECO:0000259" key="14">
    <source>
        <dbReference type="Pfam" id="PF07715"/>
    </source>
</evidence>
<feature type="domain" description="TonB-dependent receptor plug" evidence="14">
    <location>
        <begin position="46"/>
        <end position="151"/>
    </location>
</feature>
<comment type="subcellular location">
    <subcellularLocation>
        <location evidence="1 10">Cell outer membrane</location>
        <topology evidence="1 10">Multi-pass membrane protein</topology>
    </subcellularLocation>
</comment>
<dbReference type="PROSITE" id="PS52016">
    <property type="entry name" value="TONB_DEPENDENT_REC_3"/>
    <property type="match status" value="1"/>
</dbReference>
<gene>
    <name evidence="15" type="ORF">SAMN02745130_00043</name>
</gene>
<evidence type="ECO:0000256" key="3">
    <source>
        <dbReference type="ARBA" id="ARBA00022452"/>
    </source>
</evidence>
<dbReference type="STRING" id="92487.SAMN02745130_00043"/>
<dbReference type="Pfam" id="PF07715">
    <property type="entry name" value="Plug"/>
    <property type="match status" value="1"/>
</dbReference>
<dbReference type="GO" id="GO:0006811">
    <property type="term" value="P:monoatomic ion transport"/>
    <property type="evidence" value="ECO:0007669"/>
    <property type="project" value="UniProtKB-KW"/>
</dbReference>
<dbReference type="AlphaFoldDB" id="A0A1T4VR88"/>
<name>A0A1T4VR88_9GAMM</name>
<dbReference type="InterPro" id="IPR037066">
    <property type="entry name" value="Plug_dom_sf"/>
</dbReference>
<evidence type="ECO:0000256" key="11">
    <source>
        <dbReference type="RuleBase" id="RU003357"/>
    </source>
</evidence>
<dbReference type="GO" id="GO:0009279">
    <property type="term" value="C:cell outer membrane"/>
    <property type="evidence" value="ECO:0007669"/>
    <property type="project" value="UniProtKB-SubCell"/>
</dbReference>
<accession>A0A1T4VR88</accession>
<keyword evidence="2 10" id="KW-0813">Transport</keyword>
<dbReference type="Proteomes" id="UP000190460">
    <property type="component" value="Unassembled WGS sequence"/>
</dbReference>
<dbReference type="PANTHER" id="PTHR30069:SF53">
    <property type="entry name" value="COLICIN I RECEPTOR-RELATED"/>
    <property type="match status" value="1"/>
</dbReference>
<evidence type="ECO:0000256" key="9">
    <source>
        <dbReference type="ARBA" id="ARBA00023237"/>
    </source>
</evidence>
<evidence type="ECO:0000313" key="15">
    <source>
        <dbReference type="EMBL" id="SKA67504.1"/>
    </source>
</evidence>
<comment type="similarity">
    <text evidence="10 11">Belongs to the TonB-dependent receptor family.</text>
</comment>
<keyword evidence="7 11" id="KW-0798">TonB box</keyword>
<evidence type="ECO:0000313" key="16">
    <source>
        <dbReference type="Proteomes" id="UP000190460"/>
    </source>
</evidence>
<keyword evidence="3 10" id="KW-1134">Transmembrane beta strand</keyword>
<feature type="domain" description="TonB-dependent receptor-like beta-barrel" evidence="13">
    <location>
        <begin position="202"/>
        <end position="595"/>
    </location>
</feature>
<evidence type="ECO:0000256" key="2">
    <source>
        <dbReference type="ARBA" id="ARBA00022448"/>
    </source>
</evidence>
<proteinExistence type="inferred from homology"/>
<dbReference type="RefSeq" id="WP_159448536.1">
    <property type="nucleotide sequence ID" value="NZ_FUYB01000001.1"/>
</dbReference>
<evidence type="ECO:0000256" key="7">
    <source>
        <dbReference type="ARBA" id="ARBA00023077"/>
    </source>
</evidence>
<organism evidence="15 16">
    <name type="scientific">Thiothrix eikelboomii</name>
    <dbReference type="NCBI Taxonomy" id="92487"/>
    <lineage>
        <taxon>Bacteria</taxon>
        <taxon>Pseudomonadati</taxon>
        <taxon>Pseudomonadota</taxon>
        <taxon>Gammaproteobacteria</taxon>
        <taxon>Thiotrichales</taxon>
        <taxon>Thiotrichaceae</taxon>
        <taxon>Thiothrix</taxon>
    </lineage>
</organism>
<evidence type="ECO:0000256" key="8">
    <source>
        <dbReference type="ARBA" id="ARBA00023136"/>
    </source>
</evidence>
<dbReference type="GO" id="GO:0015889">
    <property type="term" value="P:cobalamin transport"/>
    <property type="evidence" value="ECO:0007669"/>
    <property type="project" value="TreeGrafter"/>
</dbReference>
<dbReference type="SUPFAM" id="SSF56935">
    <property type="entry name" value="Porins"/>
    <property type="match status" value="1"/>
</dbReference>
<dbReference type="InterPro" id="IPR012910">
    <property type="entry name" value="Plug_dom"/>
</dbReference>
<evidence type="ECO:0000256" key="10">
    <source>
        <dbReference type="PROSITE-ProRule" id="PRU01360"/>
    </source>
</evidence>
<evidence type="ECO:0000256" key="6">
    <source>
        <dbReference type="ARBA" id="ARBA00023065"/>
    </source>
</evidence>
<keyword evidence="4 10" id="KW-0812">Transmembrane</keyword>
<feature type="chain" id="PRO_5013001660" evidence="12">
    <location>
        <begin position="26"/>
        <end position="622"/>
    </location>
</feature>
<keyword evidence="8 10" id="KW-0472">Membrane</keyword>
<keyword evidence="16" id="KW-1185">Reference proteome</keyword>
<evidence type="ECO:0000256" key="4">
    <source>
        <dbReference type="ARBA" id="ARBA00022692"/>
    </source>
</evidence>
<dbReference type="Pfam" id="PF00593">
    <property type="entry name" value="TonB_dep_Rec_b-barrel"/>
    <property type="match status" value="1"/>
</dbReference>
<dbReference type="Gene3D" id="2.40.170.20">
    <property type="entry name" value="TonB-dependent receptor, beta-barrel domain"/>
    <property type="match status" value="1"/>
</dbReference>
<keyword evidence="9 10" id="KW-0998">Cell outer membrane</keyword>
<keyword evidence="5 12" id="KW-0732">Signal</keyword>
<reference evidence="16" key="1">
    <citation type="submission" date="2017-02" db="EMBL/GenBank/DDBJ databases">
        <authorList>
            <person name="Varghese N."/>
            <person name="Submissions S."/>
        </authorList>
    </citation>
    <scope>NUCLEOTIDE SEQUENCE [LARGE SCALE GENOMIC DNA]</scope>
    <source>
        <strain evidence="16">ATCC 49788</strain>
    </source>
</reference>
<dbReference type="EMBL" id="FUYB01000001">
    <property type="protein sequence ID" value="SKA67504.1"/>
    <property type="molecule type" value="Genomic_DNA"/>
</dbReference>
<dbReference type="InterPro" id="IPR036942">
    <property type="entry name" value="Beta-barrel_TonB_sf"/>
</dbReference>
<protein>
    <submittedName>
        <fullName evidence="15">Vitamin B12 transporter</fullName>
    </submittedName>
</protein>
<sequence length="622" mass="66752">MKTSLYASLAGLSLVTLVAPSLVWAEPANNEIEIIITAGRKAQTADETLAPVTVITRQDIEATQASTVTEVLQQTPGLTLTSSGYMGKQSSVHLRGTNDSHVLVLVNGVKVGSATLGTTALELFPLDQVERIEIVRGPRSSLYGSEAIGGVIQIFTRKGSGSKSIQPRASASYGSFNTAKASAGLAGGSGEGTWFNLNAATERTDGISTQDAYTVYLPDFSIAEVSEPDKDGYKNNSFSLRAGHRFEQGMSLEAGVMQARGESEFDGQYQNENQFKQQIAQGKLTAPLGSSTQITAQIGNSLDKQDSYKDGVFQDRFQTQRMNASVQADVQMGGAGNLTLGLDHLKDKVSGTTDYAVNSRKNTGVFASYQITAGANKFDLSARQDDNQQFGKKATGGVAFAHEFSDSLRATASYGTAFKAPTFNDLYYPYSGNAELKPENSKNIELGVAGRLAHGEWAISAFQNQIDDLIQWRDTGGGVWKPMNVAAAKISGLEASASQAWGDWQLAGNLTIQQPEVTSGEQAGDLLINRPQQILNLDLARQFGRFSVGAAVHAEGRRYNDTDNLQPLAGFGTLDLRAKYQVSRDLAVSAKLANLLDKDYELRKGYNQAGVNGLVTLDYQPK</sequence>
<dbReference type="Gene3D" id="2.170.130.10">
    <property type="entry name" value="TonB-dependent receptor, plug domain"/>
    <property type="match status" value="1"/>
</dbReference>
<evidence type="ECO:0000259" key="13">
    <source>
        <dbReference type="Pfam" id="PF00593"/>
    </source>
</evidence>
<dbReference type="InterPro" id="IPR039426">
    <property type="entry name" value="TonB-dep_rcpt-like"/>
</dbReference>
<dbReference type="InterPro" id="IPR000531">
    <property type="entry name" value="Beta-barrel_TonB"/>
</dbReference>
<evidence type="ECO:0000256" key="5">
    <source>
        <dbReference type="ARBA" id="ARBA00022729"/>
    </source>
</evidence>